<feature type="compositionally biased region" description="Polar residues" evidence="1">
    <location>
        <begin position="285"/>
        <end position="296"/>
    </location>
</feature>
<dbReference type="Proteomes" id="UP000467249">
    <property type="component" value="Chromosome"/>
</dbReference>
<keyword evidence="5" id="KW-1185">Reference proteome</keyword>
<sequence>MFFAALAVVVAMAAPAHAANVVWVGGTKGSLGTVLSGLFSINDELLGGAYQDDDFTTVDYPGGLWPITGVLDPTLGVSVGIGVTNTMAAIATLSGQLVVAGTSQGSLVVQQVEANLNSNPAVPDNTTFILIADPNLGLFNGSHGQSVPVFDYVPFAVPETRFKTIIVVNQYDFFADPITQPWNLLTDLNALVGIYYVHSVAQATDLSTVPPQNITTTTNSQGGTTTVYRVPTTFLPLTMPLRQWGVPAGVVDAIDAQLRPIIDQGYAPVSSTRPPVAASPAAQLVSRTASSGRQRPTTPPAVKGAASTGSHSGGSSGGSSGSSSGSSSKSTGGSGRNK</sequence>
<evidence type="ECO:0000313" key="5">
    <source>
        <dbReference type="Proteomes" id="UP000467249"/>
    </source>
</evidence>
<proteinExistence type="predicted"/>
<dbReference type="InterPro" id="IPR029058">
    <property type="entry name" value="AB_hydrolase_fold"/>
</dbReference>
<dbReference type="Gene3D" id="3.40.50.1820">
    <property type="entry name" value="alpha/beta hydrolase"/>
    <property type="match status" value="1"/>
</dbReference>
<feature type="region of interest" description="Disordered" evidence="1">
    <location>
        <begin position="266"/>
        <end position="338"/>
    </location>
</feature>
<evidence type="ECO:0000256" key="1">
    <source>
        <dbReference type="SAM" id="MobiDB-lite"/>
    </source>
</evidence>
<keyword evidence="2" id="KW-0732">Signal</keyword>
<feature type="signal peptide" evidence="2">
    <location>
        <begin position="1"/>
        <end position="18"/>
    </location>
</feature>
<reference evidence="4 5" key="1">
    <citation type="journal article" date="2019" name="Emerg. Microbes Infect.">
        <title>Comprehensive subspecies identification of 175 nontuberculous mycobacteria species based on 7547 genomic profiles.</title>
        <authorList>
            <person name="Matsumoto Y."/>
            <person name="Kinjo T."/>
            <person name="Motooka D."/>
            <person name="Nabeya D."/>
            <person name="Jung N."/>
            <person name="Uechi K."/>
            <person name="Horii T."/>
            <person name="Iida T."/>
            <person name="Fujita J."/>
            <person name="Nakamura S."/>
        </authorList>
    </citation>
    <scope>NUCLEOTIDE SEQUENCE [LARGE SCALE GENOMIC DNA]</scope>
    <source>
        <strain evidence="4 5">JCM 30275</strain>
    </source>
</reference>
<evidence type="ECO:0000313" key="4">
    <source>
        <dbReference type="EMBL" id="BBZ79062.1"/>
    </source>
</evidence>
<dbReference type="InterPro" id="IPR013228">
    <property type="entry name" value="PE-PPE_C"/>
</dbReference>
<dbReference type="KEGG" id="many:MANY_43990"/>
<feature type="chain" id="PRO_5027100850" description="PE-PPE domain-containing protein" evidence="2">
    <location>
        <begin position="19"/>
        <end position="338"/>
    </location>
</feature>
<feature type="compositionally biased region" description="Low complexity" evidence="1">
    <location>
        <begin position="321"/>
        <end position="331"/>
    </location>
</feature>
<dbReference type="Pfam" id="PF08237">
    <property type="entry name" value="PE-PPE"/>
    <property type="match status" value="1"/>
</dbReference>
<gene>
    <name evidence="4" type="ORF">MANY_43990</name>
</gene>
<protein>
    <recommendedName>
        <fullName evidence="3">PE-PPE domain-containing protein</fullName>
    </recommendedName>
</protein>
<feature type="compositionally biased region" description="Gly residues" evidence="1">
    <location>
        <begin position="311"/>
        <end position="320"/>
    </location>
</feature>
<feature type="domain" description="PE-PPE" evidence="3">
    <location>
        <begin position="55"/>
        <end position="266"/>
    </location>
</feature>
<dbReference type="EMBL" id="AP022620">
    <property type="protein sequence ID" value="BBZ79062.1"/>
    <property type="molecule type" value="Genomic_DNA"/>
</dbReference>
<evidence type="ECO:0000259" key="3">
    <source>
        <dbReference type="Pfam" id="PF08237"/>
    </source>
</evidence>
<name>A0A6N4WGL7_9MYCO</name>
<evidence type="ECO:0000256" key="2">
    <source>
        <dbReference type="SAM" id="SignalP"/>
    </source>
</evidence>
<dbReference type="AlphaFoldDB" id="A0A6N4WGL7"/>
<accession>A0A6N4WGL7</accession>
<organism evidence="4 5">
    <name type="scientific">Mycolicibacterium anyangense</name>
    <dbReference type="NCBI Taxonomy" id="1431246"/>
    <lineage>
        <taxon>Bacteria</taxon>
        <taxon>Bacillati</taxon>
        <taxon>Actinomycetota</taxon>
        <taxon>Actinomycetes</taxon>
        <taxon>Mycobacteriales</taxon>
        <taxon>Mycobacteriaceae</taxon>
        <taxon>Mycolicibacterium</taxon>
    </lineage>
</organism>